<dbReference type="SMART" id="SM00849">
    <property type="entry name" value="Lactamase_B"/>
    <property type="match status" value="1"/>
</dbReference>
<evidence type="ECO:0000259" key="4">
    <source>
        <dbReference type="SMART" id="SM00849"/>
    </source>
</evidence>
<proteinExistence type="predicted"/>
<evidence type="ECO:0000256" key="1">
    <source>
        <dbReference type="ARBA" id="ARBA00034221"/>
    </source>
</evidence>
<name>A0ABW0QWD0_9BACL</name>
<dbReference type="InterPro" id="IPR052533">
    <property type="entry name" value="WalJ/YycJ-like"/>
</dbReference>
<comment type="function">
    <text evidence="2">Counteracts the endogenous Pycsar antiviral defense system. Phosphodiesterase that enables metal-dependent hydrolysis of host cyclic nucleotide Pycsar defense signals such as cCMP and cUMP.</text>
</comment>
<dbReference type="PANTHER" id="PTHR47619:SF1">
    <property type="entry name" value="EXODEOXYRIBONUCLEASE WALJ"/>
    <property type="match status" value="1"/>
</dbReference>
<dbReference type="Pfam" id="PF12706">
    <property type="entry name" value="Lactamase_B_2"/>
    <property type="match status" value="1"/>
</dbReference>
<dbReference type="InterPro" id="IPR001279">
    <property type="entry name" value="Metallo-B-lactamas"/>
</dbReference>
<comment type="caution">
    <text evidence="5">The sequence shown here is derived from an EMBL/GenBank/DDBJ whole genome shotgun (WGS) entry which is preliminary data.</text>
</comment>
<feature type="domain" description="Metallo-beta-lactamase" evidence="4">
    <location>
        <begin position="11"/>
        <end position="214"/>
    </location>
</feature>
<comment type="catalytic activity">
    <reaction evidence="3">
        <text>3',5'-cyclic UMP + H2O = UMP + H(+)</text>
        <dbReference type="Rhea" id="RHEA:70575"/>
        <dbReference type="ChEBI" id="CHEBI:15377"/>
        <dbReference type="ChEBI" id="CHEBI:15378"/>
        <dbReference type="ChEBI" id="CHEBI:57865"/>
        <dbReference type="ChEBI" id="CHEBI:184387"/>
    </reaction>
    <physiologicalReaction direction="left-to-right" evidence="3">
        <dbReference type="Rhea" id="RHEA:70576"/>
    </physiologicalReaction>
</comment>
<gene>
    <name evidence="5" type="ORF">ACFPQ4_03060</name>
</gene>
<evidence type="ECO:0000313" key="5">
    <source>
        <dbReference type="EMBL" id="MFC5528430.1"/>
    </source>
</evidence>
<organism evidence="5 6">
    <name type="scientific">Cohnella yongneupensis</name>
    <dbReference type="NCBI Taxonomy" id="425006"/>
    <lineage>
        <taxon>Bacteria</taxon>
        <taxon>Bacillati</taxon>
        <taxon>Bacillota</taxon>
        <taxon>Bacilli</taxon>
        <taxon>Bacillales</taxon>
        <taxon>Paenibacillaceae</taxon>
        <taxon>Cohnella</taxon>
    </lineage>
</organism>
<protein>
    <submittedName>
        <fullName evidence="5">MBL fold metallo-hydrolase</fullName>
    </submittedName>
</protein>
<dbReference type="Proteomes" id="UP001596108">
    <property type="component" value="Unassembled WGS sequence"/>
</dbReference>
<evidence type="ECO:0000256" key="2">
    <source>
        <dbReference type="ARBA" id="ARBA00034301"/>
    </source>
</evidence>
<dbReference type="SUPFAM" id="SSF56281">
    <property type="entry name" value="Metallo-hydrolase/oxidoreductase"/>
    <property type="match status" value="1"/>
</dbReference>
<accession>A0ABW0QWD0</accession>
<sequence length="249" mass="27339">MIVKVLASGSKGNAVWISNGEVSILIDVGLPKSKIEKIMLERDIDPSKIDGIFISHEHQDHVMGISLADKYKIPVYASEGTLKEIGRLDTGNIMRAGGFHGFDALRSSYMLVSAFGVHHDAMEPFGYTITTKDKKATVLMDTGHVDEAMIQAMQYSDIYVFECNHDVDMLQDGDYDARTKSRILSDNGHLSNDAAAEALAKLVTGKGEHIWLTHMSANNNLPALAEGTVKRALRAKGLHPGKHYTLEVF</sequence>
<comment type="catalytic activity">
    <reaction evidence="1">
        <text>3',5'-cyclic CMP + H2O = CMP + H(+)</text>
        <dbReference type="Rhea" id="RHEA:72675"/>
        <dbReference type="ChEBI" id="CHEBI:15377"/>
        <dbReference type="ChEBI" id="CHEBI:15378"/>
        <dbReference type="ChEBI" id="CHEBI:58003"/>
        <dbReference type="ChEBI" id="CHEBI:60377"/>
    </reaction>
    <physiologicalReaction direction="left-to-right" evidence="1">
        <dbReference type="Rhea" id="RHEA:72676"/>
    </physiologicalReaction>
</comment>
<dbReference type="Gene3D" id="3.60.15.10">
    <property type="entry name" value="Ribonuclease Z/Hydroxyacylglutathione hydrolase-like"/>
    <property type="match status" value="1"/>
</dbReference>
<dbReference type="InterPro" id="IPR036866">
    <property type="entry name" value="RibonucZ/Hydroxyglut_hydro"/>
</dbReference>
<evidence type="ECO:0000313" key="6">
    <source>
        <dbReference type="Proteomes" id="UP001596108"/>
    </source>
</evidence>
<dbReference type="RefSeq" id="WP_378110267.1">
    <property type="nucleotide sequence ID" value="NZ_JBHSNC010000010.1"/>
</dbReference>
<dbReference type="EMBL" id="JBHSNC010000010">
    <property type="protein sequence ID" value="MFC5528430.1"/>
    <property type="molecule type" value="Genomic_DNA"/>
</dbReference>
<evidence type="ECO:0000256" key="3">
    <source>
        <dbReference type="ARBA" id="ARBA00048505"/>
    </source>
</evidence>
<keyword evidence="6" id="KW-1185">Reference proteome</keyword>
<reference evidence="6" key="1">
    <citation type="journal article" date="2019" name="Int. J. Syst. Evol. Microbiol.">
        <title>The Global Catalogue of Microorganisms (GCM) 10K type strain sequencing project: providing services to taxonomists for standard genome sequencing and annotation.</title>
        <authorList>
            <consortium name="The Broad Institute Genomics Platform"/>
            <consortium name="The Broad Institute Genome Sequencing Center for Infectious Disease"/>
            <person name="Wu L."/>
            <person name="Ma J."/>
        </authorList>
    </citation>
    <scope>NUCLEOTIDE SEQUENCE [LARGE SCALE GENOMIC DNA]</scope>
    <source>
        <strain evidence="6">CGMCC 1.18578</strain>
    </source>
</reference>
<dbReference type="PANTHER" id="PTHR47619">
    <property type="entry name" value="METALLO-HYDROLASE YYCJ-RELATED"/>
    <property type="match status" value="1"/>
</dbReference>